<dbReference type="SUPFAM" id="SSF88713">
    <property type="entry name" value="Glycoside hydrolase/deacetylase"/>
    <property type="match status" value="1"/>
</dbReference>
<accession>A0ABQ1QQL5</accession>
<organism evidence="2 3">
    <name type="scientific">Muriicola marianensis</name>
    <dbReference type="NCBI Taxonomy" id="1324801"/>
    <lineage>
        <taxon>Bacteria</taxon>
        <taxon>Pseudomonadati</taxon>
        <taxon>Bacteroidota</taxon>
        <taxon>Flavobacteriia</taxon>
        <taxon>Flavobacteriales</taxon>
        <taxon>Flavobacteriaceae</taxon>
        <taxon>Muriicola</taxon>
    </lineage>
</organism>
<evidence type="ECO:0000259" key="1">
    <source>
        <dbReference type="Pfam" id="PF01522"/>
    </source>
</evidence>
<feature type="domain" description="NodB homology" evidence="1">
    <location>
        <begin position="34"/>
        <end position="181"/>
    </location>
</feature>
<dbReference type="InterPro" id="IPR011330">
    <property type="entry name" value="Glyco_hydro/deAcase_b/a-brl"/>
</dbReference>
<dbReference type="Proteomes" id="UP000625780">
    <property type="component" value="Unassembled WGS sequence"/>
</dbReference>
<dbReference type="CDD" id="cd10929">
    <property type="entry name" value="CE4_u5"/>
    <property type="match status" value="1"/>
</dbReference>
<keyword evidence="3" id="KW-1185">Reference proteome</keyword>
<evidence type="ECO:0000313" key="2">
    <source>
        <dbReference type="EMBL" id="GGD41016.1"/>
    </source>
</evidence>
<reference evidence="3" key="1">
    <citation type="journal article" date="2019" name="Int. J. Syst. Evol. Microbiol.">
        <title>The Global Catalogue of Microorganisms (GCM) 10K type strain sequencing project: providing services to taxonomists for standard genome sequencing and annotation.</title>
        <authorList>
            <consortium name="The Broad Institute Genomics Platform"/>
            <consortium name="The Broad Institute Genome Sequencing Center for Infectious Disease"/>
            <person name="Wu L."/>
            <person name="Ma J."/>
        </authorList>
    </citation>
    <scope>NUCLEOTIDE SEQUENCE [LARGE SCALE GENOMIC DNA]</scope>
    <source>
        <strain evidence="3">CGMCC 1.12606</strain>
    </source>
</reference>
<dbReference type="EMBL" id="BMFH01000001">
    <property type="protein sequence ID" value="GGD41016.1"/>
    <property type="molecule type" value="Genomic_DNA"/>
</dbReference>
<dbReference type="RefSeq" id="WP_188369143.1">
    <property type="nucleotide sequence ID" value="NZ_BMFH01000001.1"/>
</dbReference>
<dbReference type="InterPro" id="IPR002509">
    <property type="entry name" value="NODB_dom"/>
</dbReference>
<evidence type="ECO:0000313" key="3">
    <source>
        <dbReference type="Proteomes" id="UP000625780"/>
    </source>
</evidence>
<dbReference type="Gene3D" id="3.20.20.370">
    <property type="entry name" value="Glycoside hydrolase/deacetylase"/>
    <property type="match status" value="1"/>
</dbReference>
<comment type="caution">
    <text evidence="2">The sequence shown here is derived from an EMBL/GenBank/DDBJ whole genome shotgun (WGS) entry which is preliminary data.</text>
</comment>
<name>A0ABQ1QQL5_9FLAO</name>
<proteinExistence type="predicted"/>
<protein>
    <recommendedName>
        <fullName evidence="1">NodB homology domain-containing protein</fullName>
    </recommendedName>
</protein>
<gene>
    <name evidence="2" type="ORF">GCM10011361_05160</name>
</gene>
<sequence>MKGQFIISLDFEIHWGVYDALSLDQYRENLLAVPEVIKSIMTLAEEYGVKLTFATVGFLFARNKEEILKFSPGSKPSYQNLALDPYLLIDDIGPCENEDSLHYAISIIDKIANSEFHEIGSHTYSHYNCFAHGQSIEQFEADIIAAKSIAESKGIELKSIVFPKNQVLGPYLKVCEKHGFTSFRGNENSILYNDTFGKIKAKFPLFRMLRMVDAYVNISGYHTYQLSMVQKDGNQILNLPSSRFLRPYLNKFSFLEPLKIRRITKAMEHAARKNEMYHLWWHPHNFGVNIRENLTNLRYIFEKYKELHDKYGFQSESMTGLTNKLISKSQ</sequence>
<dbReference type="Pfam" id="PF01522">
    <property type="entry name" value="Polysacc_deac_1"/>
    <property type="match status" value="1"/>
</dbReference>